<dbReference type="InterPro" id="IPR050712">
    <property type="entry name" value="NAD(P)H-dep_reductase"/>
</dbReference>
<dbReference type="Proteomes" id="UP000557872">
    <property type="component" value="Unassembled WGS sequence"/>
</dbReference>
<dbReference type="SUPFAM" id="SSF52218">
    <property type="entry name" value="Flavoproteins"/>
    <property type="match status" value="1"/>
</dbReference>
<dbReference type="AlphaFoldDB" id="A0A851GQH0"/>
<dbReference type="PANTHER" id="PTHR30543:SF21">
    <property type="entry name" value="NAD(P)H-DEPENDENT FMN REDUCTASE LOT6"/>
    <property type="match status" value="1"/>
</dbReference>
<dbReference type="Gene3D" id="3.40.50.360">
    <property type="match status" value="1"/>
</dbReference>
<dbReference type="Pfam" id="PF03358">
    <property type="entry name" value="FMN_red"/>
    <property type="match status" value="1"/>
</dbReference>
<accession>A0A851GQH0</accession>
<evidence type="ECO:0000313" key="2">
    <source>
        <dbReference type="EMBL" id="NWK57070.1"/>
    </source>
</evidence>
<dbReference type="PANTHER" id="PTHR30543">
    <property type="entry name" value="CHROMATE REDUCTASE"/>
    <property type="match status" value="1"/>
</dbReference>
<feature type="domain" description="NADPH-dependent FMN reductase-like" evidence="1">
    <location>
        <begin position="1"/>
        <end position="140"/>
    </location>
</feature>
<proteinExistence type="predicted"/>
<name>A0A851GQH0_9BACT</name>
<evidence type="ECO:0000259" key="1">
    <source>
        <dbReference type="Pfam" id="PF03358"/>
    </source>
</evidence>
<protein>
    <submittedName>
        <fullName evidence="2">NAD(P)H-dependent oxidoreductase</fullName>
    </submittedName>
</protein>
<dbReference type="GO" id="GO:0016491">
    <property type="term" value="F:oxidoreductase activity"/>
    <property type="evidence" value="ECO:0007669"/>
    <property type="project" value="InterPro"/>
</dbReference>
<comment type="caution">
    <text evidence="2">The sequence shown here is derived from an EMBL/GenBank/DDBJ whole genome shotgun (WGS) entry which is preliminary data.</text>
</comment>
<organism evidence="2 3">
    <name type="scientific">Oceaniferula marina</name>
    <dbReference type="NCBI Taxonomy" id="2748318"/>
    <lineage>
        <taxon>Bacteria</taxon>
        <taxon>Pseudomonadati</taxon>
        <taxon>Verrucomicrobiota</taxon>
        <taxon>Verrucomicrobiia</taxon>
        <taxon>Verrucomicrobiales</taxon>
        <taxon>Verrucomicrobiaceae</taxon>
        <taxon>Oceaniferula</taxon>
    </lineage>
</organism>
<dbReference type="RefSeq" id="WP_178933907.1">
    <property type="nucleotide sequence ID" value="NZ_JACBAZ010000008.1"/>
</dbReference>
<dbReference type="GO" id="GO:0010181">
    <property type="term" value="F:FMN binding"/>
    <property type="evidence" value="ECO:0007669"/>
    <property type="project" value="TreeGrafter"/>
</dbReference>
<dbReference type="InterPro" id="IPR005025">
    <property type="entry name" value="FMN_Rdtase-like_dom"/>
</dbReference>
<dbReference type="GO" id="GO:0005829">
    <property type="term" value="C:cytosol"/>
    <property type="evidence" value="ECO:0007669"/>
    <property type="project" value="TreeGrafter"/>
</dbReference>
<reference evidence="2 3" key="1">
    <citation type="submission" date="2020-07" db="EMBL/GenBank/DDBJ databases">
        <title>Roseicoccus Jingziensis gen. nov., sp. nov., isolated from coastal seawater.</title>
        <authorList>
            <person name="Feng X."/>
        </authorList>
    </citation>
    <scope>NUCLEOTIDE SEQUENCE [LARGE SCALE GENOMIC DNA]</scope>
    <source>
        <strain evidence="2 3">N1E253</strain>
    </source>
</reference>
<keyword evidence="3" id="KW-1185">Reference proteome</keyword>
<dbReference type="InterPro" id="IPR029039">
    <property type="entry name" value="Flavoprotein-like_sf"/>
</dbReference>
<dbReference type="EMBL" id="JACBAZ010000008">
    <property type="protein sequence ID" value="NWK57070.1"/>
    <property type="molecule type" value="Genomic_DNA"/>
</dbReference>
<gene>
    <name evidence="2" type="ORF">HW115_15715</name>
</gene>
<evidence type="ECO:0000313" key="3">
    <source>
        <dbReference type="Proteomes" id="UP000557872"/>
    </source>
</evidence>
<sequence>MNILSIGASSSSKSINQQFADYAASTIEHAKRSSYPLRGIQMPIYSEDEESQHGIPQEAQQFLDTIHAHDAVILSLAEHNGSYTAAFKNLLDWTSRINQTLWSEKPMLLLSTSPGARGGSSVLAAATASFPHLGANIVATMSLPSFYENFGEDGITNNDLASQLNQAVNELIQSVTTS</sequence>